<keyword evidence="5" id="KW-1185">Reference proteome</keyword>
<organism evidence="4 5">
    <name type="scientific">Cryomorpha ignava</name>
    <dbReference type="NCBI Taxonomy" id="101383"/>
    <lineage>
        <taxon>Bacteria</taxon>
        <taxon>Pseudomonadati</taxon>
        <taxon>Bacteroidota</taxon>
        <taxon>Flavobacteriia</taxon>
        <taxon>Flavobacteriales</taxon>
        <taxon>Cryomorphaceae</taxon>
        <taxon>Cryomorpha</taxon>
    </lineage>
</organism>
<feature type="signal peptide" evidence="2">
    <location>
        <begin position="1"/>
        <end position="17"/>
    </location>
</feature>
<evidence type="ECO:0000256" key="2">
    <source>
        <dbReference type="SAM" id="SignalP"/>
    </source>
</evidence>
<evidence type="ECO:0000256" key="1">
    <source>
        <dbReference type="ARBA" id="ARBA00022729"/>
    </source>
</evidence>
<dbReference type="NCBIfam" id="TIGR04183">
    <property type="entry name" value="Por_Secre_tail"/>
    <property type="match status" value="1"/>
</dbReference>
<sequence>MKKFTLIFLFLPLFATAQTVPNGNFESWFWVGWSENPEFWVTDNTELGPTVTKDFDSYEGEIAMRVTAQPTSLGSYGEANTLISLTEVATALNFYAKSEVENGSVAVNVTFLNGETEVYTVHWFGNENMEEYTLVSVPLSQVLPPPGIVTHARISVSAEFADLIGGTAWISVDAMEFGEPLLVKENELNSFKIYPNPTSDVLNLQTEASVESVDIFNITGEKIRSLNAPEIEKPIDVSALSKGVYLIRFNTATSSFVKRMVIE</sequence>
<feature type="chain" id="PRO_5029700968" evidence="2">
    <location>
        <begin position="18"/>
        <end position="263"/>
    </location>
</feature>
<evidence type="ECO:0000313" key="4">
    <source>
        <dbReference type="EMBL" id="NEN23256.1"/>
    </source>
</evidence>
<name>A0A7K3WNP9_9FLAO</name>
<protein>
    <submittedName>
        <fullName evidence="4">T9SS type A sorting domain-containing protein</fullName>
    </submittedName>
</protein>
<dbReference type="Gene3D" id="2.60.120.260">
    <property type="entry name" value="Galactose-binding domain-like"/>
    <property type="match status" value="1"/>
</dbReference>
<dbReference type="AlphaFoldDB" id="A0A7K3WNP9"/>
<dbReference type="InterPro" id="IPR026444">
    <property type="entry name" value="Secre_tail"/>
</dbReference>
<accession>A0A7K3WNP9</accession>
<dbReference type="RefSeq" id="WP_163284301.1">
    <property type="nucleotide sequence ID" value="NZ_JAAGVY010000009.1"/>
</dbReference>
<gene>
    <name evidence="4" type="ORF">G3O08_07060</name>
</gene>
<evidence type="ECO:0000259" key="3">
    <source>
        <dbReference type="Pfam" id="PF18962"/>
    </source>
</evidence>
<dbReference type="Proteomes" id="UP000486602">
    <property type="component" value="Unassembled WGS sequence"/>
</dbReference>
<dbReference type="EMBL" id="JAAGVY010000009">
    <property type="protein sequence ID" value="NEN23256.1"/>
    <property type="molecule type" value="Genomic_DNA"/>
</dbReference>
<keyword evidence="1 2" id="KW-0732">Signal</keyword>
<feature type="domain" description="Secretion system C-terminal sorting" evidence="3">
    <location>
        <begin position="193"/>
        <end position="262"/>
    </location>
</feature>
<comment type="caution">
    <text evidence="4">The sequence shown here is derived from an EMBL/GenBank/DDBJ whole genome shotgun (WGS) entry which is preliminary data.</text>
</comment>
<reference evidence="4 5" key="1">
    <citation type="submission" date="2020-02" db="EMBL/GenBank/DDBJ databases">
        <title>Out from the shadows clarifying the taxonomy of the family Cryomorphaceae and related taxa by utilizing the GTDB taxonomic framework.</title>
        <authorList>
            <person name="Bowman J.P."/>
        </authorList>
    </citation>
    <scope>NUCLEOTIDE SEQUENCE [LARGE SCALE GENOMIC DNA]</scope>
    <source>
        <strain evidence="4 5">QSSC 1-22</strain>
    </source>
</reference>
<dbReference type="Pfam" id="PF18962">
    <property type="entry name" value="Por_Secre_tail"/>
    <property type="match status" value="1"/>
</dbReference>
<proteinExistence type="predicted"/>
<evidence type="ECO:0000313" key="5">
    <source>
        <dbReference type="Proteomes" id="UP000486602"/>
    </source>
</evidence>